<evidence type="ECO:0000256" key="1">
    <source>
        <dbReference type="ARBA" id="ARBA00005446"/>
    </source>
</evidence>
<feature type="domain" description="Helicase ATP-binding" evidence="13">
    <location>
        <begin position="28"/>
        <end position="197"/>
    </location>
</feature>
<sequence length="549" mass="60247">MPADEELLRTAEEVFGWTELRQEQLIGMRTLLEGRDALVVMPTGAGKSAIYQVPAILLDGPTVVVSPLIALQRDQAHSLRAAGAPPAATINSAQSAEAIQQAWQAFGDGRTEYLFLSPEQLANAETLHRLHEAKPSLFVVDEAHCVSAWGHDFRPDYLRLRHVVERLGHPPVLALTATASGPVRADVVEHLGLHDPVVVVAGFDRPNLHLSSRFCTDDEERRRAVTDWVAERTGPGLLYVPTRKDAERYAADLAARGLAAAAFHAGMKAADRKQVQDGFMRGDYGVVAATSAFGMGIDKPDVRFVAHAATPGSLDAYYQEIGRAGRDGEPAEVVLFHRPEDRGLQRFLTARSLDRECVREVAAAVRRRRGGIAITDLAQRLDHSRRKVTSVVNLLERAEIVRTGHDRAWYEEGAPPPGKAVEAVAEEAERQAKRDSSRVEVMHRYAETRDCRRRFLLGYFGQELDSPCGNCDICDEGLPDDGPEGSEYPPNSVVRHEQWGRGTVVHHEVDRLMVLFDDVGYKTLSLTAIEDSGVLSRLNTGGPGTPAVP</sequence>
<dbReference type="SMART" id="SM00487">
    <property type="entry name" value="DEXDc"/>
    <property type="match status" value="1"/>
</dbReference>
<dbReference type="GO" id="GO:0004386">
    <property type="term" value="F:helicase activity"/>
    <property type="evidence" value="ECO:0007669"/>
    <property type="project" value="UniProtKB-KW"/>
</dbReference>
<accession>A0ABQ3MG96</accession>
<dbReference type="InterPro" id="IPR011545">
    <property type="entry name" value="DEAD/DEAH_box_helicase_dom"/>
</dbReference>
<evidence type="ECO:0000256" key="3">
    <source>
        <dbReference type="ARBA" id="ARBA00022741"/>
    </source>
</evidence>
<dbReference type="InterPro" id="IPR014001">
    <property type="entry name" value="Helicase_ATP-bd"/>
</dbReference>
<evidence type="ECO:0000256" key="5">
    <source>
        <dbReference type="ARBA" id="ARBA00022806"/>
    </source>
</evidence>
<dbReference type="NCBIfam" id="TIGR00614">
    <property type="entry name" value="recQ_fam"/>
    <property type="match status" value="1"/>
</dbReference>
<dbReference type="SMART" id="SM00490">
    <property type="entry name" value="HELICc"/>
    <property type="match status" value="1"/>
</dbReference>
<feature type="domain" description="Helicase C-terminal" evidence="14">
    <location>
        <begin position="224"/>
        <end position="369"/>
    </location>
</feature>
<dbReference type="InterPro" id="IPR036390">
    <property type="entry name" value="WH_DNA-bd_sf"/>
</dbReference>
<keyword evidence="7" id="KW-0238">DNA-binding</keyword>
<reference evidence="16" key="1">
    <citation type="journal article" date="2019" name="Int. J. Syst. Evol. Microbiol.">
        <title>The Global Catalogue of Microorganisms (GCM) 10K type strain sequencing project: providing services to taxonomists for standard genome sequencing and annotation.</title>
        <authorList>
            <consortium name="The Broad Institute Genomics Platform"/>
            <consortium name="The Broad Institute Genome Sequencing Center for Infectious Disease"/>
            <person name="Wu L."/>
            <person name="Ma J."/>
        </authorList>
    </citation>
    <scope>NUCLEOTIDE SEQUENCE [LARGE SCALE GENOMIC DNA]</scope>
    <source>
        <strain evidence="16">CGMCC 4.7367</strain>
    </source>
</reference>
<dbReference type="InterPro" id="IPR001650">
    <property type="entry name" value="Helicase_C-like"/>
</dbReference>
<dbReference type="PROSITE" id="PS51192">
    <property type="entry name" value="HELICASE_ATP_BIND_1"/>
    <property type="match status" value="1"/>
</dbReference>
<dbReference type="EC" id="5.6.2.4" evidence="10"/>
<evidence type="ECO:0000256" key="8">
    <source>
        <dbReference type="ARBA" id="ARBA00023235"/>
    </source>
</evidence>
<dbReference type="Proteomes" id="UP000605568">
    <property type="component" value="Unassembled WGS sequence"/>
</dbReference>
<keyword evidence="2" id="KW-0479">Metal-binding</keyword>
<evidence type="ECO:0000256" key="9">
    <source>
        <dbReference type="ARBA" id="ARBA00034617"/>
    </source>
</evidence>
<evidence type="ECO:0000256" key="7">
    <source>
        <dbReference type="ARBA" id="ARBA00023125"/>
    </source>
</evidence>
<evidence type="ECO:0000256" key="2">
    <source>
        <dbReference type="ARBA" id="ARBA00022723"/>
    </source>
</evidence>
<organism evidence="15 16">
    <name type="scientific">Lentzea cavernae</name>
    <dbReference type="NCBI Taxonomy" id="2020703"/>
    <lineage>
        <taxon>Bacteria</taxon>
        <taxon>Bacillati</taxon>
        <taxon>Actinomycetota</taxon>
        <taxon>Actinomycetes</taxon>
        <taxon>Pseudonocardiales</taxon>
        <taxon>Pseudonocardiaceae</taxon>
        <taxon>Lentzea</taxon>
    </lineage>
</organism>
<dbReference type="RefSeq" id="WP_191298905.1">
    <property type="nucleotide sequence ID" value="NZ_BNAR01000004.1"/>
</dbReference>
<evidence type="ECO:0000259" key="14">
    <source>
        <dbReference type="PROSITE" id="PS51194"/>
    </source>
</evidence>
<evidence type="ECO:0000313" key="15">
    <source>
        <dbReference type="EMBL" id="GHH40624.1"/>
    </source>
</evidence>
<evidence type="ECO:0000256" key="11">
    <source>
        <dbReference type="ARBA" id="ARBA00044535"/>
    </source>
</evidence>
<dbReference type="EMBL" id="BNAR01000004">
    <property type="protein sequence ID" value="GHH40624.1"/>
    <property type="molecule type" value="Genomic_DNA"/>
</dbReference>
<protein>
    <recommendedName>
        <fullName evidence="11">ATP-dependent DNA helicase RecQ</fullName>
        <ecNumber evidence="10">5.6.2.4</ecNumber>
    </recommendedName>
    <alternativeName>
        <fullName evidence="12">DNA 3'-5' helicase RecQ</fullName>
    </alternativeName>
</protein>
<keyword evidence="3" id="KW-0547">Nucleotide-binding</keyword>
<dbReference type="InterPro" id="IPR032284">
    <property type="entry name" value="RecQ_Zn-bd"/>
</dbReference>
<evidence type="ECO:0000256" key="12">
    <source>
        <dbReference type="ARBA" id="ARBA00044550"/>
    </source>
</evidence>
<gene>
    <name evidence="15" type="primary">recQ</name>
    <name evidence="15" type="ORF">GCM10017774_34300</name>
</gene>
<evidence type="ECO:0000256" key="6">
    <source>
        <dbReference type="ARBA" id="ARBA00022840"/>
    </source>
</evidence>
<evidence type="ECO:0000256" key="10">
    <source>
        <dbReference type="ARBA" id="ARBA00034808"/>
    </source>
</evidence>
<dbReference type="Pfam" id="PF00271">
    <property type="entry name" value="Helicase_C"/>
    <property type="match status" value="1"/>
</dbReference>
<dbReference type="InterPro" id="IPR004589">
    <property type="entry name" value="DNA_helicase_ATP-dep_RecQ"/>
</dbReference>
<dbReference type="Pfam" id="PF00270">
    <property type="entry name" value="DEAD"/>
    <property type="match status" value="1"/>
</dbReference>
<name>A0ABQ3MG96_9PSEU</name>
<dbReference type="PANTHER" id="PTHR13710">
    <property type="entry name" value="DNA HELICASE RECQ FAMILY MEMBER"/>
    <property type="match status" value="1"/>
</dbReference>
<dbReference type="InterPro" id="IPR027417">
    <property type="entry name" value="P-loop_NTPase"/>
</dbReference>
<keyword evidence="4" id="KW-0378">Hydrolase</keyword>
<dbReference type="PROSITE" id="PS00690">
    <property type="entry name" value="DEAH_ATP_HELICASE"/>
    <property type="match status" value="1"/>
</dbReference>
<keyword evidence="6" id="KW-0067">ATP-binding</keyword>
<dbReference type="Pfam" id="PF16124">
    <property type="entry name" value="RecQ_Zn_bind"/>
    <property type="match status" value="1"/>
</dbReference>
<dbReference type="Gene3D" id="3.40.50.300">
    <property type="entry name" value="P-loop containing nucleotide triphosphate hydrolases"/>
    <property type="match status" value="2"/>
</dbReference>
<comment type="catalytic activity">
    <reaction evidence="9">
        <text>Couples ATP hydrolysis with the unwinding of duplex DNA by translocating in the 3'-5' direction.</text>
        <dbReference type="EC" id="5.6.2.4"/>
    </reaction>
</comment>
<dbReference type="CDD" id="cd17920">
    <property type="entry name" value="DEXHc_RecQ"/>
    <property type="match status" value="1"/>
</dbReference>
<evidence type="ECO:0000259" key="13">
    <source>
        <dbReference type="PROSITE" id="PS51192"/>
    </source>
</evidence>
<dbReference type="PROSITE" id="PS51194">
    <property type="entry name" value="HELICASE_CTER"/>
    <property type="match status" value="1"/>
</dbReference>
<dbReference type="SUPFAM" id="SSF52540">
    <property type="entry name" value="P-loop containing nucleoside triphosphate hydrolases"/>
    <property type="match status" value="1"/>
</dbReference>
<evidence type="ECO:0000256" key="4">
    <source>
        <dbReference type="ARBA" id="ARBA00022801"/>
    </source>
</evidence>
<dbReference type="SUPFAM" id="SSF46785">
    <property type="entry name" value="Winged helix' DNA-binding domain"/>
    <property type="match status" value="1"/>
</dbReference>
<dbReference type="InterPro" id="IPR002464">
    <property type="entry name" value="DNA/RNA_helicase_DEAH_CS"/>
</dbReference>
<comment type="caution">
    <text evidence="15">The sequence shown here is derived from an EMBL/GenBank/DDBJ whole genome shotgun (WGS) entry which is preliminary data.</text>
</comment>
<proteinExistence type="inferred from homology"/>
<keyword evidence="8" id="KW-0413">Isomerase</keyword>
<dbReference type="PANTHER" id="PTHR13710:SF105">
    <property type="entry name" value="ATP-DEPENDENT DNA HELICASE Q1"/>
    <property type="match status" value="1"/>
</dbReference>
<evidence type="ECO:0000313" key="16">
    <source>
        <dbReference type="Proteomes" id="UP000605568"/>
    </source>
</evidence>
<comment type="similarity">
    <text evidence="1">Belongs to the helicase family. RecQ subfamily.</text>
</comment>
<keyword evidence="5 15" id="KW-0347">Helicase</keyword>
<keyword evidence="16" id="KW-1185">Reference proteome</keyword>